<dbReference type="Pfam" id="PF01464">
    <property type="entry name" value="SLT"/>
    <property type="match status" value="1"/>
</dbReference>
<dbReference type="OrthoDB" id="9815002at2"/>
<dbReference type="PANTHER" id="PTHR33734">
    <property type="entry name" value="LYSM DOMAIN-CONTAINING GPI-ANCHORED PROTEIN 2"/>
    <property type="match status" value="1"/>
</dbReference>
<dbReference type="Proteomes" id="UP000294656">
    <property type="component" value="Unassembled WGS sequence"/>
</dbReference>
<dbReference type="Gene3D" id="1.10.530.10">
    <property type="match status" value="1"/>
</dbReference>
<organism evidence="3 4">
    <name type="scientific">Marinomonas balearica</name>
    <dbReference type="NCBI Taxonomy" id="491947"/>
    <lineage>
        <taxon>Bacteria</taxon>
        <taxon>Pseudomonadati</taxon>
        <taxon>Pseudomonadota</taxon>
        <taxon>Gammaproteobacteria</taxon>
        <taxon>Oceanospirillales</taxon>
        <taxon>Oceanospirillaceae</taxon>
        <taxon>Marinomonas</taxon>
    </lineage>
</organism>
<protein>
    <submittedName>
        <fullName evidence="3">Membrane-bound lytic murein transglycosylase D</fullName>
    </submittedName>
</protein>
<name>A0A4R6MCK4_9GAMM</name>
<dbReference type="SMART" id="SM00257">
    <property type="entry name" value="LysM"/>
    <property type="match status" value="3"/>
</dbReference>
<feature type="domain" description="LysM" evidence="2">
    <location>
        <begin position="374"/>
        <end position="417"/>
    </location>
</feature>
<dbReference type="GO" id="GO:0008932">
    <property type="term" value="F:lytic endotransglycosylase activity"/>
    <property type="evidence" value="ECO:0007669"/>
    <property type="project" value="TreeGrafter"/>
</dbReference>
<gene>
    <name evidence="3" type="ORF">DFP79_1310</name>
</gene>
<dbReference type="CDD" id="cd16894">
    <property type="entry name" value="MltD-like"/>
    <property type="match status" value="1"/>
</dbReference>
<dbReference type="Pfam" id="PF01476">
    <property type="entry name" value="LysM"/>
    <property type="match status" value="3"/>
</dbReference>
<feature type="domain" description="LysM" evidence="2">
    <location>
        <begin position="514"/>
        <end position="559"/>
    </location>
</feature>
<comment type="caution">
    <text evidence="3">The sequence shown here is derived from an EMBL/GenBank/DDBJ whole genome shotgun (WGS) entry which is preliminary data.</text>
</comment>
<dbReference type="PROSITE" id="PS51257">
    <property type="entry name" value="PROKAR_LIPOPROTEIN"/>
    <property type="match status" value="1"/>
</dbReference>
<dbReference type="SUPFAM" id="SSF54106">
    <property type="entry name" value="LysM domain"/>
    <property type="match status" value="3"/>
</dbReference>
<dbReference type="InterPro" id="IPR018392">
    <property type="entry name" value="LysM"/>
</dbReference>
<dbReference type="InterPro" id="IPR023346">
    <property type="entry name" value="Lysozyme-like_dom_sf"/>
</dbReference>
<dbReference type="Gene3D" id="3.10.350.10">
    <property type="entry name" value="LysM domain"/>
    <property type="match status" value="3"/>
</dbReference>
<dbReference type="AlphaFoldDB" id="A0A4R6MCK4"/>
<feature type="compositionally biased region" description="Polar residues" evidence="1">
    <location>
        <begin position="66"/>
        <end position="77"/>
    </location>
</feature>
<feature type="region of interest" description="Disordered" evidence="1">
    <location>
        <begin position="20"/>
        <end position="93"/>
    </location>
</feature>
<evidence type="ECO:0000313" key="3">
    <source>
        <dbReference type="EMBL" id="TDO98895.1"/>
    </source>
</evidence>
<dbReference type="SUPFAM" id="SSF53955">
    <property type="entry name" value="Lysozyme-like"/>
    <property type="match status" value="1"/>
</dbReference>
<keyword evidence="4" id="KW-1185">Reference proteome</keyword>
<sequence>MIKYILGVVFLSISLSGCQGLTKKGESTTESETEITQANSTAPEIINENLGGSDTDAESPIDNVPAVTNQSSPQDVQAENDAETQHKVAVTPPEPKAPVDIWERIRAGYKLNLDVDQPRLRSQLRWYSSHPNYLTRVSKRGERYLYFIVEELEKANMPLEIALLPIVESGFDPFGYSHGRASGPWQFIPSTGQIYGLDQNWWYDGRRDITLSTKAAIAYLTKLGRMFDGNWLHALASYNSGEGTVMRAIRKNKKAGKPTDFWSLDLPKETRAYVPKLLALAKIIKDPAKYSYTTHFIVNKPYFEQVNIGGQIDLAQAANMADISIDEIYLLNPAFNQWATAPNGPHKLLVPISKAKNFRTKLASISPKDRVTWVRYTVKAGDNLLGVAKSHNTTVDVLQDVNKISSSLIRVGQQLMIPVAGNKIESYTLSSHQRLLTKQSTSPSRSRIKLNYTVQAGDSLWKIAKQYNTSSKTLARWNSMGLGDPLRPGKKLVVWVKSDKATNTNGRKSIIKKVVYTLRSGDSLARVANKFNVSLSNIRKWNPNVSKKKYVQPGDKVTLLVNVVGG</sequence>
<dbReference type="PANTHER" id="PTHR33734:SF22">
    <property type="entry name" value="MEMBRANE-BOUND LYTIC MUREIN TRANSGLYCOSYLASE D"/>
    <property type="match status" value="1"/>
</dbReference>
<reference evidence="3 4" key="1">
    <citation type="submission" date="2019-03" db="EMBL/GenBank/DDBJ databases">
        <title>Genomic Encyclopedia of Type Strains, Phase III (KMG-III): the genomes of soil and plant-associated and newly described type strains.</title>
        <authorList>
            <person name="Whitman W."/>
        </authorList>
    </citation>
    <scope>NUCLEOTIDE SEQUENCE [LARGE SCALE GENOMIC DNA]</scope>
    <source>
        <strain evidence="3 4">CECT 7378</strain>
    </source>
</reference>
<dbReference type="RefSeq" id="WP_133503115.1">
    <property type="nucleotide sequence ID" value="NZ_SNXC01000010.1"/>
</dbReference>
<feature type="domain" description="LysM" evidence="2">
    <location>
        <begin position="450"/>
        <end position="494"/>
    </location>
</feature>
<dbReference type="InterPro" id="IPR008258">
    <property type="entry name" value="Transglycosylase_SLT_dom_1"/>
</dbReference>
<evidence type="ECO:0000256" key="1">
    <source>
        <dbReference type="SAM" id="MobiDB-lite"/>
    </source>
</evidence>
<dbReference type="PROSITE" id="PS51782">
    <property type="entry name" value="LYSM"/>
    <property type="match status" value="3"/>
</dbReference>
<proteinExistence type="predicted"/>
<evidence type="ECO:0000313" key="4">
    <source>
        <dbReference type="Proteomes" id="UP000294656"/>
    </source>
</evidence>
<accession>A0A4R6MCK4</accession>
<dbReference type="CDD" id="cd00118">
    <property type="entry name" value="LysM"/>
    <property type="match status" value="3"/>
</dbReference>
<dbReference type="EMBL" id="SNXC01000010">
    <property type="protein sequence ID" value="TDO98895.1"/>
    <property type="molecule type" value="Genomic_DNA"/>
</dbReference>
<dbReference type="InterPro" id="IPR036779">
    <property type="entry name" value="LysM_dom_sf"/>
</dbReference>
<evidence type="ECO:0000259" key="2">
    <source>
        <dbReference type="PROSITE" id="PS51782"/>
    </source>
</evidence>